<organism evidence="2 3">
    <name type="scientific">Nakamurella aerolata</name>
    <dbReference type="NCBI Taxonomy" id="1656892"/>
    <lineage>
        <taxon>Bacteria</taxon>
        <taxon>Bacillati</taxon>
        <taxon>Actinomycetota</taxon>
        <taxon>Actinomycetes</taxon>
        <taxon>Nakamurellales</taxon>
        <taxon>Nakamurellaceae</taxon>
        <taxon>Nakamurella</taxon>
    </lineage>
</organism>
<dbReference type="AlphaFoldDB" id="A0A849A571"/>
<keyword evidence="3" id="KW-1185">Reference proteome</keyword>
<reference evidence="2 3" key="1">
    <citation type="submission" date="2020-05" db="EMBL/GenBank/DDBJ databases">
        <title>Nakamurella sp. DB0629 isolated from air conditioner.</title>
        <authorList>
            <person name="Kim D.H."/>
            <person name="Kim D.-U."/>
        </authorList>
    </citation>
    <scope>NUCLEOTIDE SEQUENCE [LARGE SCALE GENOMIC DNA]</scope>
    <source>
        <strain evidence="2 3">DB0629</strain>
    </source>
</reference>
<feature type="transmembrane region" description="Helical" evidence="1">
    <location>
        <begin position="41"/>
        <end position="61"/>
    </location>
</feature>
<evidence type="ECO:0000313" key="2">
    <source>
        <dbReference type="EMBL" id="NNG35709.1"/>
    </source>
</evidence>
<gene>
    <name evidence="2" type="ORF">HKD39_08290</name>
</gene>
<evidence type="ECO:0000313" key="3">
    <source>
        <dbReference type="Proteomes" id="UP000562984"/>
    </source>
</evidence>
<evidence type="ECO:0000256" key="1">
    <source>
        <dbReference type="SAM" id="Phobius"/>
    </source>
</evidence>
<keyword evidence="1" id="KW-0472">Membrane</keyword>
<dbReference type="Proteomes" id="UP000562984">
    <property type="component" value="Unassembled WGS sequence"/>
</dbReference>
<accession>A0A849A571</accession>
<comment type="caution">
    <text evidence="2">The sequence shown here is derived from an EMBL/GenBank/DDBJ whole genome shotgun (WGS) entry which is preliminary data.</text>
</comment>
<keyword evidence="1" id="KW-1133">Transmembrane helix</keyword>
<proteinExistence type="predicted"/>
<keyword evidence="1" id="KW-0812">Transmembrane</keyword>
<protein>
    <submittedName>
        <fullName evidence="2">Uncharacterized protein</fullName>
    </submittedName>
</protein>
<dbReference type="EMBL" id="JABEND010000003">
    <property type="protein sequence ID" value="NNG35709.1"/>
    <property type="molecule type" value="Genomic_DNA"/>
</dbReference>
<sequence>MVGVLILIAGIVGVGVGGQGVIRLLFDHSKTGLLGGLRLGFGWTLAGYLLMVVVGLALGGWGDRLQKSRQKPARRTPPERR</sequence>
<name>A0A849A571_9ACTN</name>